<accession>A0ACC2E3H5</accession>
<dbReference type="EMBL" id="CM055094">
    <property type="protein sequence ID" value="KAJ7561074.1"/>
    <property type="molecule type" value="Genomic_DNA"/>
</dbReference>
<organism evidence="1 2">
    <name type="scientific">Diphasiastrum complanatum</name>
    <name type="common">Issler's clubmoss</name>
    <name type="synonym">Lycopodium complanatum</name>
    <dbReference type="NCBI Taxonomy" id="34168"/>
    <lineage>
        <taxon>Eukaryota</taxon>
        <taxon>Viridiplantae</taxon>
        <taxon>Streptophyta</taxon>
        <taxon>Embryophyta</taxon>
        <taxon>Tracheophyta</taxon>
        <taxon>Lycopodiopsida</taxon>
        <taxon>Lycopodiales</taxon>
        <taxon>Lycopodiaceae</taxon>
        <taxon>Lycopodioideae</taxon>
        <taxon>Diphasiastrum</taxon>
    </lineage>
</organism>
<evidence type="ECO:0000313" key="1">
    <source>
        <dbReference type="EMBL" id="KAJ7561074.1"/>
    </source>
</evidence>
<comment type="caution">
    <text evidence="1">The sequence shown here is derived from an EMBL/GenBank/DDBJ whole genome shotgun (WGS) entry which is preliminary data.</text>
</comment>
<protein>
    <submittedName>
        <fullName evidence="1">Uncharacterized protein</fullName>
    </submittedName>
</protein>
<dbReference type="Proteomes" id="UP001162992">
    <property type="component" value="Chromosome 3"/>
</dbReference>
<keyword evidence="2" id="KW-1185">Reference proteome</keyword>
<gene>
    <name evidence="1" type="ORF">O6H91_03G012600</name>
</gene>
<name>A0ACC2E3H5_DIPCM</name>
<sequence>MVVPSSRLLLLCNTFFSSNLFLTNKAVAIPKNANNLSFISVSFPTSVAAAAYSNSLRMESEIPEDGGSSKPEAGELKWVVAQQRSNGSSSSSQEEPLVQYIVVRKDLIKDLKWPLGSVISQACHAAVAAIWLHKDDQHTMQYCKPDNLEHMRKVTLEVDGETQLLNFAQKLDNASIVHKLWIEQPENIPTCLATKPYRKAEVALFFKKIKLFK</sequence>
<evidence type="ECO:0000313" key="2">
    <source>
        <dbReference type="Proteomes" id="UP001162992"/>
    </source>
</evidence>
<reference evidence="2" key="1">
    <citation type="journal article" date="2024" name="Proc. Natl. Acad. Sci. U.S.A.">
        <title>Extraordinary preservation of gene collinearity over three hundred million years revealed in homosporous lycophytes.</title>
        <authorList>
            <person name="Li C."/>
            <person name="Wickell D."/>
            <person name="Kuo L.Y."/>
            <person name="Chen X."/>
            <person name="Nie B."/>
            <person name="Liao X."/>
            <person name="Peng D."/>
            <person name="Ji J."/>
            <person name="Jenkins J."/>
            <person name="Williams M."/>
            <person name="Shu S."/>
            <person name="Plott C."/>
            <person name="Barry K."/>
            <person name="Rajasekar S."/>
            <person name="Grimwood J."/>
            <person name="Han X."/>
            <person name="Sun S."/>
            <person name="Hou Z."/>
            <person name="He W."/>
            <person name="Dai G."/>
            <person name="Sun C."/>
            <person name="Schmutz J."/>
            <person name="Leebens-Mack J.H."/>
            <person name="Li F.W."/>
            <person name="Wang L."/>
        </authorList>
    </citation>
    <scope>NUCLEOTIDE SEQUENCE [LARGE SCALE GENOMIC DNA]</scope>
    <source>
        <strain evidence="2">cv. PW_Plant_1</strain>
    </source>
</reference>
<proteinExistence type="predicted"/>